<evidence type="ECO:0000256" key="1">
    <source>
        <dbReference type="SAM" id="Phobius"/>
    </source>
</evidence>
<sequence>MNIDVILSAILKIAFSGFSIFVIVFLIRMIIKREKFNEERRKFKQQALENEYYEKLNKKLDDDLRRQIDEATGYKQINPTRNRNRIDHNYDEIISKFTYKFTSLFDTLIKKVLKKIDEFENKIK</sequence>
<dbReference type="AlphaFoldDB" id="A0A645IF85"/>
<keyword evidence="1" id="KW-0812">Transmembrane</keyword>
<evidence type="ECO:0000313" key="2">
    <source>
        <dbReference type="EMBL" id="MPN49981.1"/>
    </source>
</evidence>
<keyword evidence="1" id="KW-0472">Membrane</keyword>
<name>A0A645IF85_9ZZZZ</name>
<comment type="caution">
    <text evidence="2">The sequence shown here is derived from an EMBL/GenBank/DDBJ whole genome shotgun (WGS) entry which is preliminary data.</text>
</comment>
<gene>
    <name evidence="2" type="ORF">SDC9_197605</name>
</gene>
<keyword evidence="1" id="KW-1133">Transmembrane helix</keyword>
<accession>A0A645IF85</accession>
<organism evidence="2">
    <name type="scientific">bioreactor metagenome</name>
    <dbReference type="NCBI Taxonomy" id="1076179"/>
    <lineage>
        <taxon>unclassified sequences</taxon>
        <taxon>metagenomes</taxon>
        <taxon>ecological metagenomes</taxon>
    </lineage>
</organism>
<proteinExistence type="predicted"/>
<reference evidence="2" key="1">
    <citation type="submission" date="2019-08" db="EMBL/GenBank/DDBJ databases">
        <authorList>
            <person name="Kucharzyk K."/>
            <person name="Murdoch R.W."/>
            <person name="Higgins S."/>
            <person name="Loffler F."/>
        </authorList>
    </citation>
    <scope>NUCLEOTIDE SEQUENCE</scope>
</reference>
<dbReference type="EMBL" id="VSSQ01113731">
    <property type="protein sequence ID" value="MPN49981.1"/>
    <property type="molecule type" value="Genomic_DNA"/>
</dbReference>
<feature type="transmembrane region" description="Helical" evidence="1">
    <location>
        <begin position="6"/>
        <end position="31"/>
    </location>
</feature>
<protein>
    <submittedName>
        <fullName evidence="2">Uncharacterized protein</fullName>
    </submittedName>
</protein>